<accession>A0A1W2TIX3</accession>
<gene>
    <name evidence="2" type="ORF">SAMD00023353_1500860</name>
</gene>
<keyword evidence="3" id="KW-1185">Reference proteome</keyword>
<proteinExistence type="predicted"/>
<organism evidence="2">
    <name type="scientific">Rosellinia necatrix</name>
    <name type="common">White root-rot fungus</name>
    <dbReference type="NCBI Taxonomy" id="77044"/>
    <lineage>
        <taxon>Eukaryota</taxon>
        <taxon>Fungi</taxon>
        <taxon>Dikarya</taxon>
        <taxon>Ascomycota</taxon>
        <taxon>Pezizomycotina</taxon>
        <taxon>Sordariomycetes</taxon>
        <taxon>Xylariomycetidae</taxon>
        <taxon>Xylariales</taxon>
        <taxon>Xylariaceae</taxon>
        <taxon>Rosellinia</taxon>
    </lineage>
</organism>
<protein>
    <submittedName>
        <fullName evidence="2">Uncharacterized protein</fullName>
    </submittedName>
</protein>
<keyword evidence="1" id="KW-0812">Transmembrane</keyword>
<dbReference type="Proteomes" id="UP000054516">
    <property type="component" value="Unassembled WGS sequence"/>
</dbReference>
<dbReference type="AlphaFoldDB" id="A0A1W2TIX3"/>
<feature type="transmembrane region" description="Helical" evidence="1">
    <location>
        <begin position="7"/>
        <end position="29"/>
    </location>
</feature>
<sequence>MDREIEVTAGTCLLQWLMALTFIMAGLHVTSTVPTLAELQAGLLFTVRVFALIISYCFCGFIFPFVMILHVIDNHWGIWPAWLWGPQRQVRKNATSSATTRVRRRSTIHRE</sequence>
<evidence type="ECO:0000313" key="3">
    <source>
        <dbReference type="Proteomes" id="UP000054516"/>
    </source>
</evidence>
<reference evidence="2" key="1">
    <citation type="submission" date="2016-03" db="EMBL/GenBank/DDBJ databases">
        <title>Draft genome sequence of Rosellinia necatrix.</title>
        <authorList>
            <person name="Kanematsu S."/>
        </authorList>
    </citation>
    <scope>NUCLEOTIDE SEQUENCE [LARGE SCALE GENOMIC DNA]</scope>
    <source>
        <strain evidence="2">W97</strain>
    </source>
</reference>
<evidence type="ECO:0000313" key="2">
    <source>
        <dbReference type="EMBL" id="GAP88145.2"/>
    </source>
</evidence>
<feature type="transmembrane region" description="Helical" evidence="1">
    <location>
        <begin position="49"/>
        <end position="72"/>
    </location>
</feature>
<evidence type="ECO:0000256" key="1">
    <source>
        <dbReference type="SAM" id="Phobius"/>
    </source>
</evidence>
<keyword evidence="1" id="KW-0472">Membrane</keyword>
<dbReference type="EMBL" id="DF977460">
    <property type="protein sequence ID" value="GAP88145.2"/>
    <property type="molecule type" value="Genomic_DNA"/>
</dbReference>
<name>A0A1W2TIX3_ROSNE</name>
<keyword evidence="1" id="KW-1133">Transmembrane helix</keyword>